<dbReference type="RefSeq" id="WP_254085577.1">
    <property type="nucleotide sequence ID" value="NZ_JAHESE010000018.1"/>
</dbReference>
<keyword evidence="2" id="KW-1185">Reference proteome</keyword>
<dbReference type="GO" id="GO:0004180">
    <property type="term" value="F:carboxypeptidase activity"/>
    <property type="evidence" value="ECO:0007669"/>
    <property type="project" value="UniProtKB-KW"/>
</dbReference>
<dbReference type="Gene3D" id="2.60.40.1120">
    <property type="entry name" value="Carboxypeptidase-like, regulatory domain"/>
    <property type="match status" value="1"/>
</dbReference>
<proteinExistence type="predicted"/>
<evidence type="ECO:0000313" key="1">
    <source>
        <dbReference type="EMBL" id="MBT1709998.1"/>
    </source>
</evidence>
<keyword evidence="1" id="KW-0378">Hydrolase</keyword>
<keyword evidence="1" id="KW-0121">Carboxypeptidase</keyword>
<dbReference type="InterPro" id="IPR008969">
    <property type="entry name" value="CarboxyPept-like_regulatory"/>
</dbReference>
<dbReference type="AlphaFoldDB" id="A0AAP2E124"/>
<sequence length="328" mass="37453">MKRIYTTCFLFFIVFSVCNAQFVLRGIVRDSTTGEYVIGANVVVAHVPTVHETVADMNGAFSLKYHKPTAEVHVSFIGYITRTVTLDTARETTISLHIDQAVDDELRRRKVRMRLDVGYYGDAKYARTGVMAVMPVQGIGSKDWMMFTAFKYWKGDGNDGLDASISKHMRGKLGILAHNIFLSYRSLNYRDAGFHWTQYRTLLVRYLPAGFAVDVGAGYNQISLNNEIPRDDTWRLSGSLGLVKRFRLKGNLGIHTNFNYMPGYRFFEAGAFKEFGSRKFAFFTAIVKYYRYQAMEGIMLSLAVNIFSTQVFCCDSPKIHFDYFHAMK</sequence>
<keyword evidence="1" id="KW-0645">Protease</keyword>
<dbReference type="SUPFAM" id="SSF49464">
    <property type="entry name" value="Carboxypeptidase regulatory domain-like"/>
    <property type="match status" value="1"/>
</dbReference>
<protein>
    <submittedName>
        <fullName evidence="1">Carboxypeptidase-like regulatory domain-containing protein</fullName>
    </submittedName>
</protein>
<gene>
    <name evidence="1" type="ORF">KK062_17260</name>
</gene>
<organism evidence="1 2">
    <name type="scientific">Dawidia cretensis</name>
    <dbReference type="NCBI Taxonomy" id="2782350"/>
    <lineage>
        <taxon>Bacteria</taxon>
        <taxon>Pseudomonadati</taxon>
        <taxon>Bacteroidota</taxon>
        <taxon>Cytophagia</taxon>
        <taxon>Cytophagales</taxon>
        <taxon>Chryseotaleaceae</taxon>
        <taxon>Dawidia</taxon>
    </lineage>
</organism>
<dbReference type="Proteomes" id="UP001319080">
    <property type="component" value="Unassembled WGS sequence"/>
</dbReference>
<name>A0AAP2E124_9BACT</name>
<comment type="caution">
    <text evidence="1">The sequence shown here is derived from an EMBL/GenBank/DDBJ whole genome shotgun (WGS) entry which is preliminary data.</text>
</comment>
<reference evidence="1 2" key="1">
    <citation type="submission" date="2021-05" db="EMBL/GenBank/DDBJ databases">
        <title>A Polyphasic approach of four new species of the genus Ohtaekwangia: Ohtaekwangia histidinii sp. nov., Ohtaekwangia cretensis sp. nov., Ohtaekwangia indiensis sp. nov., Ohtaekwangia reichenbachii sp. nov. from diverse environment.</title>
        <authorList>
            <person name="Octaviana S."/>
        </authorList>
    </citation>
    <scope>NUCLEOTIDE SEQUENCE [LARGE SCALE GENOMIC DNA]</scope>
    <source>
        <strain evidence="1 2">PWU5</strain>
    </source>
</reference>
<dbReference type="EMBL" id="JAHESE010000018">
    <property type="protein sequence ID" value="MBT1709998.1"/>
    <property type="molecule type" value="Genomic_DNA"/>
</dbReference>
<dbReference type="Pfam" id="PF13715">
    <property type="entry name" value="CarbopepD_reg_2"/>
    <property type="match status" value="1"/>
</dbReference>
<accession>A0AAP2E124</accession>
<evidence type="ECO:0000313" key="2">
    <source>
        <dbReference type="Proteomes" id="UP001319080"/>
    </source>
</evidence>